<organism evidence="2 3">
    <name type="scientific">Candidatus Seongchinamella marina</name>
    <dbReference type="NCBI Taxonomy" id="2518990"/>
    <lineage>
        <taxon>Bacteria</taxon>
        <taxon>Pseudomonadati</taxon>
        <taxon>Pseudomonadota</taxon>
        <taxon>Gammaproteobacteria</taxon>
        <taxon>Cellvibrionales</taxon>
        <taxon>Halieaceae</taxon>
        <taxon>Seongchinamella</taxon>
    </lineage>
</organism>
<evidence type="ECO:0000313" key="2">
    <source>
        <dbReference type="EMBL" id="MCX2974111.1"/>
    </source>
</evidence>
<dbReference type="RefSeq" id="WP_279252915.1">
    <property type="nucleotide sequence ID" value="NZ_SHNP01000003.1"/>
</dbReference>
<dbReference type="Proteomes" id="UP001143307">
    <property type="component" value="Unassembled WGS sequence"/>
</dbReference>
<keyword evidence="1" id="KW-1133">Transmembrane helix</keyword>
<comment type="caution">
    <text evidence="2">The sequence shown here is derived from an EMBL/GenBank/DDBJ whole genome shotgun (WGS) entry which is preliminary data.</text>
</comment>
<feature type="transmembrane region" description="Helical" evidence="1">
    <location>
        <begin position="21"/>
        <end position="44"/>
    </location>
</feature>
<keyword evidence="1" id="KW-0812">Transmembrane</keyword>
<protein>
    <recommendedName>
        <fullName evidence="4">TadE-like protein</fullName>
    </recommendedName>
</protein>
<keyword evidence="3" id="KW-1185">Reference proteome</keyword>
<keyword evidence="1" id="KW-0472">Membrane</keyword>
<name>A0ABT3SVV0_9GAMM</name>
<proteinExistence type="predicted"/>
<accession>A0ABT3SVV0</accession>
<reference evidence="2" key="1">
    <citation type="submission" date="2019-02" db="EMBL/GenBank/DDBJ databases">
        <authorList>
            <person name="Li S.-H."/>
        </authorList>
    </citation>
    <scope>NUCLEOTIDE SEQUENCE</scope>
    <source>
        <strain evidence="2">IMCC8485</strain>
    </source>
</reference>
<evidence type="ECO:0000256" key="1">
    <source>
        <dbReference type="SAM" id="Phobius"/>
    </source>
</evidence>
<gene>
    <name evidence="2" type="ORF">EYC87_11015</name>
</gene>
<evidence type="ECO:0000313" key="3">
    <source>
        <dbReference type="Proteomes" id="UP001143307"/>
    </source>
</evidence>
<sequence>MLTITNIATRQRQRGSAALETLMLFVFLIVPIWMLLFTMGYAGIRLQAAQVTTRLAGHEVMKKKTKGENVQGDAQSLANQVGSQVFPAEENAVSLNVTNISVTSEISSGNDDLMSFMGGLISGLSGNSRLEVSVSRKAPYGLFEASDITVPLTIGGTAYTYCEMKNTDFDPFAGEGISIGILDKLTSGSNILLAPFGGLPTGSNKC</sequence>
<dbReference type="EMBL" id="SHNP01000003">
    <property type="protein sequence ID" value="MCX2974111.1"/>
    <property type="molecule type" value="Genomic_DNA"/>
</dbReference>
<evidence type="ECO:0008006" key="4">
    <source>
        <dbReference type="Google" id="ProtNLM"/>
    </source>
</evidence>